<keyword evidence="3" id="KW-1185">Reference proteome</keyword>
<evidence type="ECO:0000256" key="1">
    <source>
        <dbReference type="SAM" id="MobiDB-lite"/>
    </source>
</evidence>
<evidence type="ECO:0000313" key="3">
    <source>
        <dbReference type="Proteomes" id="UP000265520"/>
    </source>
</evidence>
<feature type="region of interest" description="Disordered" evidence="1">
    <location>
        <begin position="1"/>
        <end position="24"/>
    </location>
</feature>
<sequence>MSSCKSCPTPVDTKSKMSAAHSVPYDDPSLYRSLARAFQYLTFIRPDISYAVQQ</sequence>
<name>A0A392UYS2_9FABA</name>
<dbReference type="Proteomes" id="UP000265520">
    <property type="component" value="Unassembled WGS sequence"/>
</dbReference>
<dbReference type="EMBL" id="LXQA010993608">
    <property type="protein sequence ID" value="MCI80343.1"/>
    <property type="molecule type" value="Genomic_DNA"/>
</dbReference>
<reference evidence="2 3" key="1">
    <citation type="journal article" date="2018" name="Front. Plant Sci.">
        <title>Red Clover (Trifolium pratense) and Zigzag Clover (T. medium) - A Picture of Genomic Similarities and Differences.</title>
        <authorList>
            <person name="Dluhosova J."/>
            <person name="Istvanek J."/>
            <person name="Nedelnik J."/>
            <person name="Repkova J."/>
        </authorList>
    </citation>
    <scope>NUCLEOTIDE SEQUENCE [LARGE SCALE GENOMIC DNA]</scope>
    <source>
        <strain evidence="3">cv. 10/8</strain>
        <tissue evidence="2">Leaf</tissue>
    </source>
</reference>
<protein>
    <submittedName>
        <fullName evidence="2">Putative mitochondrial protein</fullName>
    </submittedName>
</protein>
<feature type="non-terminal residue" evidence="2">
    <location>
        <position position="54"/>
    </location>
</feature>
<organism evidence="2 3">
    <name type="scientific">Trifolium medium</name>
    <dbReference type="NCBI Taxonomy" id="97028"/>
    <lineage>
        <taxon>Eukaryota</taxon>
        <taxon>Viridiplantae</taxon>
        <taxon>Streptophyta</taxon>
        <taxon>Embryophyta</taxon>
        <taxon>Tracheophyta</taxon>
        <taxon>Spermatophyta</taxon>
        <taxon>Magnoliopsida</taxon>
        <taxon>eudicotyledons</taxon>
        <taxon>Gunneridae</taxon>
        <taxon>Pentapetalae</taxon>
        <taxon>rosids</taxon>
        <taxon>fabids</taxon>
        <taxon>Fabales</taxon>
        <taxon>Fabaceae</taxon>
        <taxon>Papilionoideae</taxon>
        <taxon>50 kb inversion clade</taxon>
        <taxon>NPAAA clade</taxon>
        <taxon>Hologalegina</taxon>
        <taxon>IRL clade</taxon>
        <taxon>Trifolieae</taxon>
        <taxon>Trifolium</taxon>
    </lineage>
</organism>
<accession>A0A392UYS2</accession>
<comment type="caution">
    <text evidence="2">The sequence shown here is derived from an EMBL/GenBank/DDBJ whole genome shotgun (WGS) entry which is preliminary data.</text>
</comment>
<evidence type="ECO:0000313" key="2">
    <source>
        <dbReference type="EMBL" id="MCI80343.1"/>
    </source>
</evidence>
<dbReference type="AlphaFoldDB" id="A0A392UYS2"/>
<proteinExistence type="predicted"/>